<gene>
    <name evidence="5" type="ORF">RNJ44_04609</name>
</gene>
<evidence type="ECO:0000256" key="1">
    <source>
        <dbReference type="ARBA" id="ARBA00022694"/>
    </source>
</evidence>
<comment type="similarity">
    <text evidence="4">Belongs to the eukaryotic/archaeal RNase P protein component 4 family.</text>
</comment>
<accession>A0ABR4NVF5</accession>
<dbReference type="Proteomes" id="UP001623330">
    <property type="component" value="Unassembled WGS sequence"/>
</dbReference>
<evidence type="ECO:0000256" key="4">
    <source>
        <dbReference type="ARBA" id="ARBA00038402"/>
    </source>
</evidence>
<evidence type="ECO:0000313" key="6">
    <source>
        <dbReference type="Proteomes" id="UP001623330"/>
    </source>
</evidence>
<evidence type="ECO:0000313" key="5">
    <source>
        <dbReference type="EMBL" id="KAL3232693.1"/>
    </source>
</evidence>
<reference evidence="5 6" key="1">
    <citation type="submission" date="2024-05" db="EMBL/GenBank/DDBJ databases">
        <title>Long read based assembly of the Candida bracarensis genome reveals expanded adhesin content.</title>
        <authorList>
            <person name="Marcet-Houben M."/>
            <person name="Ksiezopolska E."/>
            <person name="Gabaldon T."/>
        </authorList>
    </citation>
    <scope>NUCLEOTIDE SEQUENCE [LARGE SCALE GENOMIC DNA]</scope>
    <source>
        <strain evidence="5 6">CBM6</strain>
    </source>
</reference>
<keyword evidence="2" id="KW-0479">Metal-binding</keyword>
<protein>
    <submittedName>
        <fullName evidence="5">RNAse P Rpr2/Rpp21/SNM1 subunit domain</fullName>
    </submittedName>
</protein>
<dbReference type="InterPro" id="IPR007175">
    <property type="entry name" value="Rpr2/Snm1/Rpp21"/>
</dbReference>
<proteinExistence type="inferred from homology"/>
<name>A0ABR4NVF5_9SACH</name>
<evidence type="ECO:0000256" key="2">
    <source>
        <dbReference type="ARBA" id="ARBA00022723"/>
    </source>
</evidence>
<keyword evidence="1" id="KW-0819">tRNA processing</keyword>
<dbReference type="PANTHER" id="PTHR14742">
    <property type="entry name" value="RIBONUCLEASE P SUBUNIT P21"/>
    <property type="match status" value="1"/>
</dbReference>
<evidence type="ECO:0000256" key="3">
    <source>
        <dbReference type="ARBA" id="ARBA00022833"/>
    </source>
</evidence>
<dbReference type="Gene3D" id="6.20.50.20">
    <property type="match status" value="1"/>
</dbReference>
<dbReference type="Pfam" id="PF04032">
    <property type="entry name" value="Rpr2"/>
    <property type="match status" value="1"/>
</dbReference>
<organism evidence="5 6">
    <name type="scientific">Nakaseomyces bracarensis</name>
    <dbReference type="NCBI Taxonomy" id="273131"/>
    <lineage>
        <taxon>Eukaryota</taxon>
        <taxon>Fungi</taxon>
        <taxon>Dikarya</taxon>
        <taxon>Ascomycota</taxon>
        <taxon>Saccharomycotina</taxon>
        <taxon>Saccharomycetes</taxon>
        <taxon>Saccharomycetales</taxon>
        <taxon>Saccharomycetaceae</taxon>
        <taxon>Nakaseomyces</taxon>
    </lineage>
</organism>
<sequence>MAKKVKGKNGKNVGNKEHLQRINYLAQLSGQMAKPGTELGLTQLYNRNLVLVSHKTKTKLSPNLKRRMCKRCRIEQIPGITSAVRIEPQNRAIAISCNCQSKKSIKRFPLNEGKLVEEEMK</sequence>
<keyword evidence="3" id="KW-0862">Zinc</keyword>
<dbReference type="EMBL" id="JBEVYD010000005">
    <property type="protein sequence ID" value="KAL3232693.1"/>
    <property type="molecule type" value="Genomic_DNA"/>
</dbReference>
<comment type="caution">
    <text evidence="5">The sequence shown here is derived from an EMBL/GenBank/DDBJ whole genome shotgun (WGS) entry which is preliminary data.</text>
</comment>
<keyword evidence="6" id="KW-1185">Reference proteome</keyword>
<dbReference type="PANTHER" id="PTHR14742:SF0">
    <property type="entry name" value="RIBONUCLEASE P PROTEIN SUBUNIT P21"/>
    <property type="match status" value="1"/>
</dbReference>